<dbReference type="PANTHER" id="PTHR35400:SF3">
    <property type="entry name" value="SLL1072 PROTEIN"/>
    <property type="match status" value="1"/>
</dbReference>
<keyword evidence="2" id="KW-0378">Hydrolase</keyword>
<keyword evidence="3" id="KW-1185">Reference proteome</keyword>
<evidence type="ECO:0000313" key="2">
    <source>
        <dbReference type="EMBL" id="WAZ24719.1"/>
    </source>
</evidence>
<dbReference type="Proteomes" id="UP001164439">
    <property type="component" value="Chromosome"/>
</dbReference>
<dbReference type="GO" id="GO:0004519">
    <property type="term" value="F:endonuclease activity"/>
    <property type="evidence" value="ECO:0007669"/>
    <property type="project" value="UniProtKB-KW"/>
</dbReference>
<keyword evidence="2" id="KW-0255">Endonuclease</keyword>
<dbReference type="InterPro" id="IPR008538">
    <property type="entry name" value="Uma2"/>
</dbReference>
<accession>A0ABY7KJJ8</accession>
<dbReference type="PANTHER" id="PTHR35400">
    <property type="entry name" value="SLR1083 PROTEIN"/>
    <property type="match status" value="1"/>
</dbReference>
<dbReference type="SUPFAM" id="SSF52980">
    <property type="entry name" value="Restriction endonuclease-like"/>
    <property type="match status" value="1"/>
</dbReference>
<sequence length="203" mass="23667">MGAVMTTPRHGRATEDTWMFPPADGWTFDEVKHLELPFDWELVDGRIVVRGQTKFWHNRVRDRLLIALEAARTEPYEVVTEQCVMVDEQNTNKPDVIVFDPRKLEFLELECVPVNRLALVVEVVSPGSRQDDRVRKRALFATAKVPLYWRVELERDQVAVHEYWLNTDTRSYIPAPMHPVHQHKLITEVPFPVEIDLDILVGF</sequence>
<evidence type="ECO:0000259" key="1">
    <source>
        <dbReference type="Pfam" id="PF05685"/>
    </source>
</evidence>
<dbReference type="Pfam" id="PF05685">
    <property type="entry name" value="Uma2"/>
    <property type="match status" value="1"/>
</dbReference>
<evidence type="ECO:0000313" key="3">
    <source>
        <dbReference type="Proteomes" id="UP001164439"/>
    </source>
</evidence>
<keyword evidence="2" id="KW-0540">Nuclease</keyword>
<feature type="domain" description="Putative restriction endonuclease" evidence="1">
    <location>
        <begin position="38"/>
        <end position="162"/>
    </location>
</feature>
<dbReference type="EMBL" id="CP114413">
    <property type="protein sequence ID" value="WAZ24719.1"/>
    <property type="molecule type" value="Genomic_DNA"/>
</dbReference>
<reference evidence="2" key="1">
    <citation type="submission" date="2022-12" db="EMBL/GenBank/DDBJ databases">
        <authorList>
            <person name="Ruckert C."/>
            <person name="Busche T."/>
            <person name="Kalinowski J."/>
            <person name="Wittmann C."/>
        </authorList>
    </citation>
    <scope>NUCLEOTIDE SEQUENCE</scope>
    <source>
        <strain evidence="2">DSM 40467</strain>
    </source>
</reference>
<name>A0ABY7KJJ8_9ACTN</name>
<dbReference type="CDD" id="cd06260">
    <property type="entry name" value="DUF820-like"/>
    <property type="match status" value="1"/>
</dbReference>
<dbReference type="InterPro" id="IPR012296">
    <property type="entry name" value="Nuclease_put_TT1808"/>
</dbReference>
<organism evidence="2 3">
    <name type="scientific">Streptomyces cinnabarinus</name>
    <dbReference type="NCBI Taxonomy" id="67287"/>
    <lineage>
        <taxon>Bacteria</taxon>
        <taxon>Bacillati</taxon>
        <taxon>Actinomycetota</taxon>
        <taxon>Actinomycetes</taxon>
        <taxon>Kitasatosporales</taxon>
        <taxon>Streptomycetaceae</taxon>
        <taxon>Streptomyces</taxon>
    </lineage>
</organism>
<dbReference type="Gene3D" id="3.90.1570.10">
    <property type="entry name" value="tt1808, chain A"/>
    <property type="match status" value="1"/>
</dbReference>
<dbReference type="InterPro" id="IPR011335">
    <property type="entry name" value="Restrct_endonuc-II-like"/>
</dbReference>
<gene>
    <name evidence="2" type="ORF">STRCI_006164</name>
</gene>
<dbReference type="RefSeq" id="WP_269662209.1">
    <property type="nucleotide sequence ID" value="NZ_CP114413.1"/>
</dbReference>
<proteinExistence type="predicted"/>
<protein>
    <submittedName>
        <fullName evidence="2">Uma2 family endonuclease</fullName>
    </submittedName>
</protein>